<dbReference type="Proteomes" id="UP000231791">
    <property type="component" value="Chromosome"/>
</dbReference>
<dbReference type="AlphaFoldDB" id="G9MBV1"/>
<evidence type="ECO:0000313" key="1">
    <source>
        <dbReference type="EMBL" id="AHW56366.1"/>
    </source>
</evidence>
<keyword evidence="3" id="KW-0808">Transferase</keyword>
<keyword evidence="3" id="KW-0012">Acyltransferase</keyword>
<reference evidence="1" key="2">
    <citation type="submission" date="2013-08" db="EMBL/GenBank/DDBJ databases">
        <authorList>
            <person name="Chang C.-Y."/>
            <person name="Li T.-L."/>
        </authorList>
    </citation>
    <scope>NUCLEOTIDE SEQUENCE</scope>
    <source>
        <strain evidence="1">BCRC 12163</strain>
    </source>
</reference>
<dbReference type="EMBL" id="AB684620">
    <property type="protein sequence ID" value="BAL15752.1"/>
    <property type="molecule type" value="Genomic_DNA"/>
</dbReference>
<reference evidence="1" key="3">
    <citation type="journal article" date="2014" name="Angew. Chem. Int. Ed. Engl.">
        <title>Biosynthesis of streptolidine involved two unexpected intermediates produced by a dihydroxylase and a cyclase through unusual mechanisms.</title>
        <authorList>
            <person name="Chang C.Y."/>
            <person name="Lyu S.Y."/>
            <person name="Liu Y.C."/>
            <person name="Hsu N.S."/>
            <person name="Wu C.C."/>
            <person name="Tang C.F."/>
            <person name="Lin K.H."/>
            <person name="Ho J.Y."/>
            <person name="Wu C.J."/>
            <person name="Tsai M.D."/>
            <person name="Li T.L."/>
        </authorList>
    </citation>
    <scope>NUCLEOTIDE SEQUENCE</scope>
    <source>
        <strain evidence="1">BCRC 12163</strain>
    </source>
</reference>
<dbReference type="Gene3D" id="3.40.630.30">
    <property type="match status" value="1"/>
</dbReference>
<dbReference type="EMBL" id="CP024985">
    <property type="protein sequence ID" value="ATZ29245.1"/>
    <property type="molecule type" value="Genomic_DNA"/>
</dbReference>
<organism evidence="3">
    <name type="scientific">Streptomyces lavendulae subsp. lavendulae</name>
    <dbReference type="NCBI Taxonomy" id="58340"/>
    <lineage>
        <taxon>Bacteria</taxon>
        <taxon>Bacillati</taxon>
        <taxon>Actinomycetota</taxon>
        <taxon>Actinomycetes</taxon>
        <taxon>Kitasatosporales</taxon>
        <taxon>Streptomycetaceae</taxon>
        <taxon>Streptomyces</taxon>
    </lineage>
</organism>
<keyword evidence="4" id="KW-1185">Reference proteome</keyword>
<dbReference type="EMBL" id="KF498701">
    <property type="protein sequence ID" value="AHW56366.1"/>
    <property type="molecule type" value="Genomic_DNA"/>
</dbReference>
<dbReference type="GO" id="GO:0016746">
    <property type="term" value="F:acyltransferase activity"/>
    <property type="evidence" value="ECO:0007669"/>
    <property type="project" value="UniProtKB-KW"/>
</dbReference>
<reference evidence="3" key="1">
    <citation type="journal article" date="2012" name="Nat. Chem. Biol.">
        <title>A stand-alone adenylation domain forms amide bonds in streptothricin biosynthesis.</title>
        <authorList>
            <person name="Maruyama C."/>
            <person name="Toyoda J."/>
            <person name="Kato Y."/>
            <person name="Izumikawa M."/>
            <person name="Takagi M."/>
            <person name="Shin-Ya K."/>
            <person name="Katano H."/>
            <person name="Utagawa T."/>
            <person name="Hamano Y."/>
        </authorList>
    </citation>
    <scope>NUCLEOTIDE SEQUENCE</scope>
    <source>
        <strain evidence="3">NBRC 12789</strain>
    </source>
</reference>
<protein>
    <submittedName>
        <fullName evidence="3">Acyltransferase</fullName>
    </submittedName>
</protein>
<dbReference type="KEGG" id="slx:SLAV_37400"/>
<name>G9MBV1_STRLA</name>
<dbReference type="GeneID" id="49388429"/>
<dbReference type="SUPFAM" id="SSF55729">
    <property type="entry name" value="Acyl-CoA N-acyltransferases (Nat)"/>
    <property type="match status" value="1"/>
</dbReference>
<dbReference type="OrthoDB" id="342444at2"/>
<evidence type="ECO:0000313" key="4">
    <source>
        <dbReference type="Proteomes" id="UP000231791"/>
    </source>
</evidence>
<evidence type="ECO:0000313" key="2">
    <source>
        <dbReference type="EMBL" id="ATZ29245.1"/>
    </source>
</evidence>
<accession>G9MBV1</accession>
<reference evidence="2 4" key="4">
    <citation type="submission" date="2017-11" db="EMBL/GenBank/DDBJ databases">
        <title>Complete genome sequence of Streptomyces lavendulae subsp. lavendulae CCM 3239 (formerly 'Streptomyces aureofaciens CCM 3239'), the producer of the angucycline-type antibiotic auricin.</title>
        <authorList>
            <person name="Busche T."/>
            <person name="Novakova R."/>
            <person name="Al'Dilaimi A."/>
            <person name="Homerova D."/>
            <person name="Feckova L."/>
            <person name="Rezuchova B."/>
            <person name="Mingyar E."/>
            <person name="Csolleiova D."/>
            <person name="Bekeova C."/>
            <person name="Winkler A."/>
            <person name="Sevcikova B."/>
            <person name="Kalinowski J."/>
            <person name="Kormanec J."/>
            <person name="Ruckert C."/>
        </authorList>
    </citation>
    <scope>NUCLEOTIDE SEQUENCE [LARGE SCALE GENOMIC DNA]</scope>
    <source>
        <strain evidence="2 4">CCM 3239</strain>
    </source>
</reference>
<dbReference type="InterPro" id="IPR016181">
    <property type="entry name" value="Acyl_CoA_acyltransferase"/>
</dbReference>
<sequence>MPPTLTDLSRDPWLRSDVDALIGANMPAYMSWESPGNWRWHGMYDLYPAHQLCLLDEDGRLLAAANGLPIRWDGSASSLPSGSDGVLVEAVDHGPPDRPDAVCMLSVSVDAGHRAAGLAELLLGEVRRRAAEDAPRGVVIPVRPTRKPRYPLIPIDVYAAWRRPDGSCFDPWLRTHLDLGATRLGIAENSLVIRQPVHRWEEFLGHPLPGPGDHPLPGALVPLRVTEDGYGTYTEPNVWVHHPAGLPTP</sequence>
<dbReference type="RefSeq" id="WP_030227702.1">
    <property type="nucleotide sequence ID" value="NZ_CP024985.1"/>
</dbReference>
<gene>
    <name evidence="2" type="ORF">SLAV_37400</name>
</gene>
<proteinExistence type="predicted"/>
<evidence type="ECO:0000313" key="3">
    <source>
        <dbReference type="EMBL" id="BAL15752.1"/>
    </source>
</evidence>